<sequence>MMTLIIYMWSFGKCSRWTRKKSSIVSTSSYIEEDTKLEQKYERPAWDKDFPKILPPPVRVPEKENKEVDVELDMMPDGASKCDNKNLLRKKPNDADVHVLSGLYNLGTVRFDLFIFVPWIFHEPGFPPIYALPGLFPTSLSLLISAWLVSLVKTTMSSAKQ</sequence>
<evidence type="ECO:0000256" key="1">
    <source>
        <dbReference type="SAM" id="Phobius"/>
    </source>
</evidence>
<dbReference type="Proteomes" id="UP000035642">
    <property type="component" value="Unassembled WGS sequence"/>
</dbReference>
<reference evidence="3" key="2">
    <citation type="submission" date="2016-04" db="UniProtKB">
        <authorList>
            <consortium name="WormBaseParasite"/>
        </authorList>
    </citation>
    <scope>IDENTIFICATION</scope>
</reference>
<dbReference type="STRING" id="6313.A0A158P8S7"/>
<proteinExistence type="predicted"/>
<evidence type="ECO:0000313" key="3">
    <source>
        <dbReference type="WBParaSite" id="ACAC_0000740401-mRNA-1"/>
    </source>
</evidence>
<protein>
    <submittedName>
        <fullName evidence="3">Transmembrane protein</fullName>
    </submittedName>
</protein>
<keyword evidence="1" id="KW-0472">Membrane</keyword>
<dbReference type="AlphaFoldDB" id="A0A158P8S7"/>
<reference evidence="2" key="1">
    <citation type="submission" date="2012-09" db="EMBL/GenBank/DDBJ databases">
        <authorList>
            <person name="Martin A.A."/>
        </authorList>
    </citation>
    <scope>NUCLEOTIDE SEQUENCE</scope>
</reference>
<feature type="transmembrane region" description="Helical" evidence="1">
    <location>
        <begin position="127"/>
        <end position="152"/>
    </location>
</feature>
<keyword evidence="1" id="KW-1133">Transmembrane helix</keyword>
<name>A0A158P8S7_ANGCA</name>
<feature type="transmembrane region" description="Helical" evidence="1">
    <location>
        <begin position="99"/>
        <end position="121"/>
    </location>
</feature>
<dbReference type="WBParaSite" id="ACAC_0000740401-mRNA-1">
    <property type="protein sequence ID" value="ACAC_0000740401-mRNA-1"/>
    <property type="gene ID" value="ACAC_0000740401"/>
</dbReference>
<evidence type="ECO:0000313" key="2">
    <source>
        <dbReference type="Proteomes" id="UP000035642"/>
    </source>
</evidence>
<keyword evidence="2" id="KW-1185">Reference proteome</keyword>
<keyword evidence="1" id="KW-0812">Transmembrane</keyword>
<organism evidence="2 3">
    <name type="scientific">Angiostrongylus cantonensis</name>
    <name type="common">Rat lungworm</name>
    <dbReference type="NCBI Taxonomy" id="6313"/>
    <lineage>
        <taxon>Eukaryota</taxon>
        <taxon>Metazoa</taxon>
        <taxon>Ecdysozoa</taxon>
        <taxon>Nematoda</taxon>
        <taxon>Chromadorea</taxon>
        <taxon>Rhabditida</taxon>
        <taxon>Rhabditina</taxon>
        <taxon>Rhabditomorpha</taxon>
        <taxon>Strongyloidea</taxon>
        <taxon>Metastrongylidae</taxon>
        <taxon>Angiostrongylus</taxon>
    </lineage>
</organism>
<accession>A0A158P8S7</accession>